<evidence type="ECO:0000313" key="2">
    <source>
        <dbReference type="EMBL" id="AUQ96253.1"/>
    </source>
</evidence>
<name>A0ABM6RIC0_9RHOB</name>
<keyword evidence="1" id="KW-0812">Transmembrane</keyword>
<sequence>MSEGQLPSNVHMLKPRTMSLSDRLDQFLEEHALAPSEIPVRRDPTRPKAPGINAIRCASCGQMEYLSRDHCRCGHYLRGQLEDEFLAWEGQIVELHERLTETVQLKLRKLRYFNLIGLPFVVLPLLFLTFFSEGLSLTPMVWVAVGIAVMGICARVEQRLREPVEASQRFLDSYTLETYLAERWQL</sequence>
<protein>
    <submittedName>
        <fullName evidence="2">Uncharacterized protein</fullName>
    </submittedName>
</protein>
<feature type="transmembrane region" description="Helical" evidence="1">
    <location>
        <begin position="137"/>
        <end position="156"/>
    </location>
</feature>
<accession>A0ABM6RIC0</accession>
<keyword evidence="3" id="KW-1185">Reference proteome</keyword>
<reference evidence="2 3" key="1">
    <citation type="journal article" date="2017" name="Genome Biol. Evol.">
        <title>Trajectories and Drivers of Genome Evolution in Surface-Associated Marine Phaeobacter.</title>
        <authorList>
            <person name="Freese H.M."/>
            <person name="Sikorski J."/>
            <person name="Bunk B."/>
            <person name="Scheuner C."/>
            <person name="Meier-Kolthoff J.P."/>
            <person name="Sproer C."/>
            <person name="Gram L."/>
            <person name="Overmann J."/>
        </authorList>
    </citation>
    <scope>NUCLEOTIDE SEQUENCE [LARGE SCALE GENOMIC DNA]</scope>
    <source>
        <strain evidence="2 3">P66</strain>
    </source>
</reference>
<dbReference type="EMBL" id="CP010705">
    <property type="protein sequence ID" value="AUQ96253.1"/>
    <property type="molecule type" value="Genomic_DNA"/>
</dbReference>
<evidence type="ECO:0000256" key="1">
    <source>
        <dbReference type="SAM" id="Phobius"/>
    </source>
</evidence>
<proteinExistence type="predicted"/>
<keyword evidence="1" id="KW-1133">Transmembrane helix</keyword>
<gene>
    <name evidence="2" type="ORF">PhaeoP66_03518</name>
</gene>
<dbReference type="Proteomes" id="UP000236536">
    <property type="component" value="Chromosome"/>
</dbReference>
<organism evidence="2 3">
    <name type="scientific">Phaeobacter inhibens</name>
    <dbReference type="NCBI Taxonomy" id="221822"/>
    <lineage>
        <taxon>Bacteria</taxon>
        <taxon>Pseudomonadati</taxon>
        <taxon>Pseudomonadota</taxon>
        <taxon>Alphaproteobacteria</taxon>
        <taxon>Rhodobacterales</taxon>
        <taxon>Roseobacteraceae</taxon>
        <taxon>Phaeobacter</taxon>
    </lineage>
</organism>
<keyword evidence="1" id="KW-0472">Membrane</keyword>
<reference evidence="2 3" key="2">
    <citation type="journal article" date="2017" name="Int. J. Syst. Evol. Microbiol.">
        <title>Adaptation of Surface-Associated Bacteria to the Open Ocean: A Genomically Distinct Subpopulation of Phaeobacter gallaeciensis Colonizes Pacific Mesozooplankton.</title>
        <authorList>
            <person name="Freese H.M."/>
            <person name="Methner A."/>
            <person name="Overmann J."/>
        </authorList>
    </citation>
    <scope>NUCLEOTIDE SEQUENCE [LARGE SCALE GENOMIC DNA]</scope>
    <source>
        <strain evidence="2 3">P66</strain>
    </source>
</reference>
<evidence type="ECO:0000313" key="3">
    <source>
        <dbReference type="Proteomes" id="UP000236536"/>
    </source>
</evidence>
<feature type="transmembrane region" description="Helical" evidence="1">
    <location>
        <begin position="112"/>
        <end position="131"/>
    </location>
</feature>